<dbReference type="PANTHER" id="PTHR18964:SF149">
    <property type="entry name" value="BIFUNCTIONAL UDP-N-ACETYLGLUCOSAMINE 2-EPIMERASE_N-ACETYLMANNOSAMINE KINASE"/>
    <property type="match status" value="1"/>
</dbReference>
<evidence type="ECO:0000313" key="2">
    <source>
        <dbReference type="EMBL" id="WEG35738.1"/>
    </source>
</evidence>
<dbReference type="Pfam" id="PF00480">
    <property type="entry name" value="ROK"/>
    <property type="match status" value="1"/>
</dbReference>
<dbReference type="Proteomes" id="UP001220478">
    <property type="component" value="Chromosome"/>
</dbReference>
<dbReference type="InterPro" id="IPR000600">
    <property type="entry name" value="ROK"/>
</dbReference>
<keyword evidence="2" id="KW-0808">Transferase</keyword>
<dbReference type="NCBIfam" id="NF007251">
    <property type="entry name" value="PRK09698.1"/>
    <property type="match status" value="1"/>
</dbReference>
<keyword evidence="2" id="KW-0418">Kinase</keyword>
<gene>
    <name evidence="2" type="primary">alsK</name>
    <name evidence="2" type="ORF">PYS61_00830</name>
</gene>
<dbReference type="EMBL" id="CP118868">
    <property type="protein sequence ID" value="WEG35738.1"/>
    <property type="molecule type" value="Genomic_DNA"/>
</dbReference>
<dbReference type="CDD" id="cd24070">
    <property type="entry name" value="ASKHA_NBD_ROK_AlsK"/>
    <property type="match status" value="1"/>
</dbReference>
<dbReference type="RefSeq" id="WP_315571850.1">
    <property type="nucleotide sequence ID" value="NZ_CP118868.1"/>
</dbReference>
<dbReference type="EC" id="2.7.1.55" evidence="2"/>
<dbReference type="PANTHER" id="PTHR18964">
    <property type="entry name" value="ROK (REPRESSOR, ORF, KINASE) FAMILY"/>
    <property type="match status" value="1"/>
</dbReference>
<dbReference type="InterPro" id="IPR043129">
    <property type="entry name" value="ATPase_NBD"/>
</dbReference>
<evidence type="ECO:0000313" key="3">
    <source>
        <dbReference type="Proteomes" id="UP001220478"/>
    </source>
</evidence>
<organism evidence="2 3">
    <name type="scientific">Amygdalobacter indicium</name>
    <dbReference type="NCBI Taxonomy" id="3029272"/>
    <lineage>
        <taxon>Bacteria</taxon>
        <taxon>Bacillati</taxon>
        <taxon>Bacillota</taxon>
        <taxon>Clostridia</taxon>
        <taxon>Eubacteriales</taxon>
        <taxon>Oscillospiraceae</taxon>
        <taxon>Amygdalobacter</taxon>
    </lineage>
</organism>
<keyword evidence="3" id="KW-1185">Reference proteome</keyword>
<accession>A0ABY8C4W7</accession>
<proteinExistence type="inferred from homology"/>
<sequence length="308" mass="34087">MTQNVVLGMDVGGTNCRIGLITEDLQVLEFEIFPTEKVFSKDLNASINISSFIKAYLLRNLKDMNLLAVSIGFPSTISRDKKTVIQTPNIKNISDNFAAVDLLEKELNCTVYANKDTNNLLLYDMNELDINDYQDVCGIYFGTGVGNAVMINGKILTGHNGVASELGHLPVYGNSNKCTCGNIGCLETLISGLALVQLRNANFPQTELNEIFLKKSKTPEVCKFIKGMAQTVALQANIFDPECIILGGGLLMDGYFPFSDFEREIHASTRKPYPEKNMLLKYSHPTQINGVIGAGIYAYKRLKDVNYR</sequence>
<comment type="similarity">
    <text evidence="1">Belongs to the ROK (NagC/XylR) family.</text>
</comment>
<dbReference type="Gene3D" id="3.30.420.40">
    <property type="match status" value="2"/>
</dbReference>
<dbReference type="SUPFAM" id="SSF53067">
    <property type="entry name" value="Actin-like ATPase domain"/>
    <property type="match status" value="1"/>
</dbReference>
<reference evidence="2 3" key="1">
    <citation type="submission" date="2023-02" db="EMBL/GenBank/DDBJ databases">
        <title>Novel Oscillospiraceae bacterial genomes.</title>
        <authorList>
            <person name="Srinivasan S."/>
            <person name="Austin M.N."/>
            <person name="Fiedler T.L."/>
            <person name="Strenk S.M."/>
            <person name="Agnew K.J."/>
            <person name="Nagana Gowda G.A."/>
            <person name="Raftery D."/>
            <person name="Beamer M.A."/>
            <person name="Achilles S.L."/>
            <person name="Wiesenfeld H.C."/>
            <person name="Fredricks D.N."/>
            <person name="Hillier S.L."/>
        </authorList>
    </citation>
    <scope>NUCLEOTIDE SEQUENCE [LARGE SCALE GENOMIC DNA]</scope>
    <source>
        <strain evidence="2 3">CHIC02 1186E3-8</strain>
    </source>
</reference>
<dbReference type="GO" id="GO:0008787">
    <property type="term" value="F:D-allose kinase activity"/>
    <property type="evidence" value="ECO:0007669"/>
    <property type="project" value="UniProtKB-EC"/>
</dbReference>
<name>A0ABY8C4W7_9FIRM</name>
<protein>
    <submittedName>
        <fullName evidence="2">Allose kinase</fullName>
        <ecNumber evidence="2">2.7.1.55</ecNumber>
    </submittedName>
</protein>
<evidence type="ECO:0000256" key="1">
    <source>
        <dbReference type="ARBA" id="ARBA00006479"/>
    </source>
</evidence>